<accession>A0A7K3TC72</accession>
<keyword evidence="2" id="KW-0418">Kinase</keyword>
<dbReference type="PANTHER" id="PTHR24421">
    <property type="entry name" value="NITRATE/NITRITE SENSOR PROTEIN NARX-RELATED"/>
    <property type="match status" value="1"/>
</dbReference>
<dbReference type="AlphaFoldDB" id="A0A7K3TC72"/>
<gene>
    <name evidence="6" type="ORF">GFD24_08005</name>
</gene>
<name>A0A7K3TC72_9BIFI</name>
<keyword evidence="1" id="KW-0808">Transferase</keyword>
<comment type="caution">
    <text evidence="6">The sequence shown here is derived from an EMBL/GenBank/DDBJ whole genome shotgun (WGS) entry which is preliminary data.</text>
</comment>
<keyword evidence="4" id="KW-0812">Transmembrane</keyword>
<evidence type="ECO:0000256" key="3">
    <source>
        <dbReference type="ARBA" id="ARBA00023012"/>
    </source>
</evidence>
<dbReference type="Pfam" id="PF07730">
    <property type="entry name" value="HisKA_3"/>
    <property type="match status" value="1"/>
</dbReference>
<proteinExistence type="predicted"/>
<dbReference type="GO" id="GO:0016020">
    <property type="term" value="C:membrane"/>
    <property type="evidence" value="ECO:0007669"/>
    <property type="project" value="InterPro"/>
</dbReference>
<evidence type="ECO:0000256" key="1">
    <source>
        <dbReference type="ARBA" id="ARBA00022679"/>
    </source>
</evidence>
<feature type="transmembrane region" description="Helical" evidence="4">
    <location>
        <begin position="73"/>
        <end position="94"/>
    </location>
</feature>
<organism evidence="6 7">
    <name type="scientific">Bifidobacterium ramosum</name>
    <dbReference type="NCBI Taxonomy" id="1798158"/>
    <lineage>
        <taxon>Bacteria</taxon>
        <taxon>Bacillati</taxon>
        <taxon>Actinomycetota</taxon>
        <taxon>Actinomycetes</taxon>
        <taxon>Bifidobacteriales</taxon>
        <taxon>Bifidobacteriaceae</taxon>
        <taxon>Bifidobacterium</taxon>
    </lineage>
</organism>
<dbReference type="EMBL" id="WHZX01000006">
    <property type="protein sequence ID" value="NEG72141.1"/>
    <property type="molecule type" value="Genomic_DNA"/>
</dbReference>
<evidence type="ECO:0000256" key="2">
    <source>
        <dbReference type="ARBA" id="ARBA00022777"/>
    </source>
</evidence>
<dbReference type="Gene3D" id="1.20.5.1930">
    <property type="match status" value="1"/>
</dbReference>
<dbReference type="GO" id="GO:0046983">
    <property type="term" value="F:protein dimerization activity"/>
    <property type="evidence" value="ECO:0007669"/>
    <property type="project" value="InterPro"/>
</dbReference>
<evidence type="ECO:0000259" key="5">
    <source>
        <dbReference type="Pfam" id="PF07730"/>
    </source>
</evidence>
<dbReference type="GO" id="GO:0000155">
    <property type="term" value="F:phosphorelay sensor kinase activity"/>
    <property type="evidence" value="ECO:0007669"/>
    <property type="project" value="InterPro"/>
</dbReference>
<feature type="transmembrane region" description="Helical" evidence="4">
    <location>
        <begin position="33"/>
        <end position="53"/>
    </location>
</feature>
<keyword evidence="3" id="KW-0902">Two-component regulatory system</keyword>
<dbReference type="OrthoDB" id="3233735at2"/>
<evidence type="ECO:0000313" key="6">
    <source>
        <dbReference type="EMBL" id="NEG72141.1"/>
    </source>
</evidence>
<dbReference type="Proteomes" id="UP000469943">
    <property type="component" value="Unassembled WGS sequence"/>
</dbReference>
<keyword evidence="4" id="KW-1133">Transmembrane helix</keyword>
<dbReference type="InterPro" id="IPR011712">
    <property type="entry name" value="Sig_transdc_His_kin_sub3_dim/P"/>
</dbReference>
<feature type="transmembrane region" description="Helical" evidence="4">
    <location>
        <begin position="148"/>
        <end position="168"/>
    </location>
</feature>
<sequence length="411" mass="45308">MEHYQEAAVMTSRQRGPFTTHRIPVPSTLNHPYVALMIAGTVCYTLIEYVIAIEVLPVTAAVTAMEIALTVGLYWRPSVCGILLVTVSACSKLIPFVSFPSQLFGIWLSVGLLAYLHKAPTSFVLIIVELLSHCYELFSDAGTTWTPSGVLSATCTYVIAAVIGLAIAEHQHAEHARREAMEQHRLREDHDRMQRNIMLASTLHDSTARGLTLITLLSDQCLDGINDSDAMDDSLRTIRYTAQTTLAQVREVIDLLDGTSDAPASGITVNDSSGSDSLADMLSATLRNNDQRMRATGCIGISTVEDRQQERNDHPSPAHYHEITALLNEIYTNILVHANADEGYQIHLVINDRTIELSQFNNSKPERTSYHTGKGLALHRNRIRALGGNLSYADEDGMWVLAATIPYHAQD</sequence>
<keyword evidence="4" id="KW-0472">Membrane</keyword>
<reference evidence="6 7" key="1">
    <citation type="submission" date="2019-10" db="EMBL/GenBank/DDBJ databases">
        <title>Bifidobacterium from non-human primates.</title>
        <authorList>
            <person name="Modesto M."/>
        </authorList>
    </citation>
    <scope>NUCLEOTIDE SEQUENCE [LARGE SCALE GENOMIC DNA]</scope>
    <source>
        <strain evidence="6 7">TREM</strain>
    </source>
</reference>
<dbReference type="InterPro" id="IPR050482">
    <property type="entry name" value="Sensor_HK_TwoCompSys"/>
</dbReference>
<protein>
    <recommendedName>
        <fullName evidence="5">Signal transduction histidine kinase subgroup 3 dimerisation and phosphoacceptor domain-containing protein</fullName>
    </recommendedName>
</protein>
<dbReference type="Gene3D" id="3.30.565.10">
    <property type="entry name" value="Histidine kinase-like ATPase, C-terminal domain"/>
    <property type="match status" value="1"/>
</dbReference>
<dbReference type="InterPro" id="IPR036890">
    <property type="entry name" value="HATPase_C_sf"/>
</dbReference>
<evidence type="ECO:0000313" key="7">
    <source>
        <dbReference type="Proteomes" id="UP000469943"/>
    </source>
</evidence>
<feature type="domain" description="Signal transduction histidine kinase subgroup 3 dimerisation and phosphoacceptor" evidence="5">
    <location>
        <begin position="199"/>
        <end position="257"/>
    </location>
</feature>
<evidence type="ECO:0000256" key="4">
    <source>
        <dbReference type="SAM" id="Phobius"/>
    </source>
</evidence>